<dbReference type="Proteomes" id="UP000295543">
    <property type="component" value="Unassembled WGS sequence"/>
</dbReference>
<keyword evidence="3" id="KW-1185">Reference proteome</keyword>
<evidence type="ECO:0000313" key="2">
    <source>
        <dbReference type="EMBL" id="TDK33352.1"/>
    </source>
</evidence>
<dbReference type="RefSeq" id="WP_133392822.1">
    <property type="nucleotide sequence ID" value="NZ_SMTG01000002.1"/>
</dbReference>
<protein>
    <submittedName>
        <fullName evidence="2">VOC family protein</fullName>
    </submittedName>
</protein>
<gene>
    <name evidence="2" type="ORF">E2F49_04810</name>
</gene>
<sequence>MRILLNIDVDDPDRAAAFYAAAFGLTPARRFGDAAIELLGASAPLYVLRKATGTIGAGSAPRDYTRHWMPLHLDVVVDDVDAALATALHAGAVQEGAIRDETYGRIVHLADPFGHGWCLLEFSARGYDAIATGQQG</sequence>
<proteinExistence type="predicted"/>
<dbReference type="InterPro" id="IPR037523">
    <property type="entry name" value="VOC_core"/>
</dbReference>
<dbReference type="OrthoDB" id="5522469at2"/>
<accession>A0A4V6PLW2</accession>
<dbReference type="EMBL" id="SMTG01000002">
    <property type="protein sequence ID" value="TDK33352.1"/>
    <property type="molecule type" value="Genomic_DNA"/>
</dbReference>
<reference evidence="2 3" key="1">
    <citation type="submission" date="2019-03" db="EMBL/GenBank/DDBJ databases">
        <title>Luteimonas zhaokaii sp.nov., isolated from the rectal contents of Plateau pika in Yushu, Qinghai Province, China.</title>
        <authorList>
            <person name="Zhang G."/>
        </authorList>
    </citation>
    <scope>NUCLEOTIDE SEQUENCE [LARGE SCALE GENOMIC DNA]</scope>
    <source>
        <strain evidence="2 3">THG-MD21</strain>
    </source>
</reference>
<dbReference type="SUPFAM" id="SSF54593">
    <property type="entry name" value="Glyoxalase/Bleomycin resistance protein/Dihydroxybiphenyl dioxygenase"/>
    <property type="match status" value="1"/>
</dbReference>
<dbReference type="Gene3D" id="3.10.180.10">
    <property type="entry name" value="2,3-Dihydroxybiphenyl 1,2-Dioxygenase, domain 1"/>
    <property type="match status" value="1"/>
</dbReference>
<evidence type="ECO:0000313" key="3">
    <source>
        <dbReference type="Proteomes" id="UP000295543"/>
    </source>
</evidence>
<dbReference type="PROSITE" id="PS51819">
    <property type="entry name" value="VOC"/>
    <property type="match status" value="1"/>
</dbReference>
<dbReference type="InterPro" id="IPR029068">
    <property type="entry name" value="Glyas_Bleomycin-R_OHBP_Dase"/>
</dbReference>
<name>A0A4V6PLW2_9GAMM</name>
<dbReference type="Pfam" id="PF18029">
    <property type="entry name" value="Glyoxalase_6"/>
    <property type="match status" value="1"/>
</dbReference>
<organism evidence="2 3">
    <name type="scientific">Luteimonas terrae</name>
    <dbReference type="NCBI Taxonomy" id="1530191"/>
    <lineage>
        <taxon>Bacteria</taxon>
        <taxon>Pseudomonadati</taxon>
        <taxon>Pseudomonadota</taxon>
        <taxon>Gammaproteobacteria</taxon>
        <taxon>Lysobacterales</taxon>
        <taxon>Lysobacteraceae</taxon>
        <taxon>Luteimonas</taxon>
    </lineage>
</organism>
<feature type="domain" description="VOC" evidence="1">
    <location>
        <begin position="1"/>
        <end position="122"/>
    </location>
</feature>
<comment type="caution">
    <text evidence="2">The sequence shown here is derived from an EMBL/GenBank/DDBJ whole genome shotgun (WGS) entry which is preliminary data.</text>
</comment>
<dbReference type="InterPro" id="IPR041581">
    <property type="entry name" value="Glyoxalase_6"/>
</dbReference>
<dbReference type="AlphaFoldDB" id="A0A4V6PLW2"/>
<evidence type="ECO:0000259" key="1">
    <source>
        <dbReference type="PROSITE" id="PS51819"/>
    </source>
</evidence>